<accession>A0A544W359</accession>
<evidence type="ECO:0000313" key="1">
    <source>
        <dbReference type="EMBL" id="TQR86668.1"/>
    </source>
</evidence>
<protein>
    <submittedName>
        <fullName evidence="1">Uncharacterized protein</fullName>
    </submittedName>
</protein>
<gene>
    <name evidence="1" type="ORF">D8S82_11015</name>
</gene>
<comment type="caution">
    <text evidence="1">The sequence shown here is derived from an EMBL/GenBank/DDBJ whole genome shotgun (WGS) entry which is preliminary data.</text>
</comment>
<dbReference type="AlphaFoldDB" id="A0A544W359"/>
<reference evidence="1 2" key="1">
    <citation type="submission" date="2018-10" db="EMBL/GenBank/DDBJ databases">
        <title>Draft genome of Mycobacterium hodleri strain B.</title>
        <authorList>
            <person name="Amande T.J."/>
            <person name="Mcgenity T.J."/>
        </authorList>
    </citation>
    <scope>NUCLEOTIDE SEQUENCE [LARGE SCALE GENOMIC DNA]</scope>
    <source>
        <strain evidence="1 2">B</strain>
    </source>
</reference>
<dbReference type="EMBL" id="VIFX01000011">
    <property type="protein sequence ID" value="TQR86668.1"/>
    <property type="molecule type" value="Genomic_DNA"/>
</dbReference>
<name>A0A544W359_9MYCO</name>
<evidence type="ECO:0000313" key="2">
    <source>
        <dbReference type="Proteomes" id="UP000315759"/>
    </source>
</evidence>
<keyword evidence="2" id="KW-1185">Reference proteome</keyword>
<dbReference type="RefSeq" id="WP_142552130.1">
    <property type="nucleotide sequence ID" value="NZ_VIFX01000011.1"/>
</dbReference>
<proteinExistence type="predicted"/>
<sequence>MTARDGGDVVPAFVDLSTMLASVSDQAVLADRGLAALVVEFACWEIQLAEWNGRWKPKSHDGRDDWIREGRAMFDDRDTLKARAYALLRRD</sequence>
<organism evidence="1 2">
    <name type="scientific">Mycolicibacterium hodleri</name>
    <dbReference type="NCBI Taxonomy" id="49897"/>
    <lineage>
        <taxon>Bacteria</taxon>
        <taxon>Bacillati</taxon>
        <taxon>Actinomycetota</taxon>
        <taxon>Actinomycetes</taxon>
        <taxon>Mycobacteriales</taxon>
        <taxon>Mycobacteriaceae</taxon>
        <taxon>Mycolicibacterium</taxon>
    </lineage>
</organism>
<dbReference type="Proteomes" id="UP000315759">
    <property type="component" value="Unassembled WGS sequence"/>
</dbReference>